<dbReference type="Gene3D" id="1.10.238.10">
    <property type="entry name" value="EF-hand"/>
    <property type="match status" value="1"/>
</dbReference>
<feature type="region of interest" description="Disordered" evidence="3">
    <location>
        <begin position="373"/>
        <end position="409"/>
    </location>
</feature>
<dbReference type="EMBL" id="JBJQND010000002">
    <property type="protein sequence ID" value="KAL3885546.1"/>
    <property type="molecule type" value="Genomic_DNA"/>
</dbReference>
<dbReference type="InterPro" id="IPR011992">
    <property type="entry name" value="EF-hand-dom_pair"/>
</dbReference>
<keyword evidence="1" id="KW-0106">Calcium</keyword>
<feature type="region of interest" description="Disordered" evidence="3">
    <location>
        <begin position="701"/>
        <end position="735"/>
    </location>
</feature>
<dbReference type="PROSITE" id="PS00018">
    <property type="entry name" value="EF_HAND_1"/>
    <property type="match status" value="1"/>
</dbReference>
<keyword evidence="6" id="KW-1185">Reference proteome</keyword>
<feature type="region of interest" description="Disordered" evidence="3">
    <location>
        <begin position="338"/>
        <end position="360"/>
    </location>
</feature>
<dbReference type="PROSITE" id="PS50222">
    <property type="entry name" value="EF_HAND_2"/>
    <property type="match status" value="1"/>
</dbReference>
<keyword evidence="2" id="KW-0175">Coiled coil</keyword>
<evidence type="ECO:0000256" key="1">
    <source>
        <dbReference type="ARBA" id="ARBA00022837"/>
    </source>
</evidence>
<protein>
    <recommendedName>
        <fullName evidence="4">EF-hand domain-containing protein</fullName>
    </recommendedName>
</protein>
<feature type="coiled-coil region" evidence="2">
    <location>
        <begin position="884"/>
        <end position="982"/>
    </location>
</feature>
<reference evidence="5 6" key="1">
    <citation type="submission" date="2024-11" db="EMBL/GenBank/DDBJ databases">
        <title>Chromosome-level genome assembly of the freshwater bivalve Anodonta woodiana.</title>
        <authorList>
            <person name="Chen X."/>
        </authorList>
    </citation>
    <scope>NUCLEOTIDE SEQUENCE [LARGE SCALE GENOMIC DNA]</scope>
    <source>
        <strain evidence="5">MN2024</strain>
        <tissue evidence="5">Gills</tissue>
    </source>
</reference>
<dbReference type="PANTHER" id="PTHR23347:SF6">
    <property type="entry name" value="FI17904P1"/>
    <property type="match status" value="1"/>
</dbReference>
<evidence type="ECO:0000256" key="3">
    <source>
        <dbReference type="SAM" id="MobiDB-lite"/>
    </source>
</evidence>
<feature type="compositionally biased region" description="Pro residues" evidence="3">
    <location>
        <begin position="378"/>
        <end position="404"/>
    </location>
</feature>
<dbReference type="SMART" id="SM00054">
    <property type="entry name" value="EFh"/>
    <property type="match status" value="1"/>
</dbReference>
<feature type="region of interest" description="Disordered" evidence="3">
    <location>
        <begin position="459"/>
        <end position="490"/>
    </location>
</feature>
<feature type="domain" description="EF-hand" evidence="4">
    <location>
        <begin position="29"/>
        <end position="64"/>
    </location>
</feature>
<proteinExistence type="predicted"/>
<evidence type="ECO:0000313" key="5">
    <source>
        <dbReference type="EMBL" id="KAL3885546.1"/>
    </source>
</evidence>
<comment type="caution">
    <text evidence="5">The sequence shown here is derived from an EMBL/GenBank/DDBJ whole genome shotgun (WGS) entry which is preliminary data.</text>
</comment>
<dbReference type="InterPro" id="IPR018247">
    <property type="entry name" value="EF_Hand_1_Ca_BS"/>
</dbReference>
<feature type="region of interest" description="Disordered" evidence="3">
    <location>
        <begin position="847"/>
        <end position="874"/>
    </location>
</feature>
<accession>A0ABD3XGZ7</accession>
<evidence type="ECO:0000259" key="4">
    <source>
        <dbReference type="PROSITE" id="PS50222"/>
    </source>
</evidence>
<dbReference type="Proteomes" id="UP001634394">
    <property type="component" value="Unassembled WGS sequence"/>
</dbReference>
<feature type="region of interest" description="Disordered" evidence="3">
    <location>
        <begin position="280"/>
        <end position="304"/>
    </location>
</feature>
<feature type="compositionally biased region" description="Low complexity" evidence="3">
    <location>
        <begin position="17"/>
        <end position="28"/>
    </location>
</feature>
<feature type="coiled-coil region" evidence="2">
    <location>
        <begin position="566"/>
        <end position="600"/>
    </location>
</feature>
<feature type="coiled-coil region" evidence="2">
    <location>
        <begin position="782"/>
        <end position="823"/>
    </location>
</feature>
<dbReference type="Pfam" id="PF10506">
    <property type="entry name" value="USHBP1_PDZ-bd"/>
    <property type="match status" value="2"/>
</dbReference>
<dbReference type="InterPro" id="IPR019536">
    <property type="entry name" value="USHBP1_PDZ-bd"/>
</dbReference>
<dbReference type="PANTHER" id="PTHR23347">
    <property type="entry name" value="COLORECTAL MUTANT CANCER PROTEIN MCC PROTEIN -RELATED"/>
    <property type="match status" value="1"/>
</dbReference>
<dbReference type="InterPro" id="IPR002048">
    <property type="entry name" value="EF_hand_dom"/>
</dbReference>
<feature type="compositionally biased region" description="Polar residues" evidence="3">
    <location>
        <begin position="293"/>
        <end position="304"/>
    </location>
</feature>
<feature type="compositionally biased region" description="Polar residues" evidence="3">
    <location>
        <begin position="460"/>
        <end position="480"/>
    </location>
</feature>
<feature type="compositionally biased region" description="Acidic residues" evidence="3">
    <location>
        <begin position="344"/>
        <end position="360"/>
    </location>
</feature>
<name>A0ABD3XGZ7_SINWO</name>
<feature type="compositionally biased region" description="Polar residues" evidence="3">
    <location>
        <begin position="701"/>
        <end position="729"/>
    </location>
</feature>
<dbReference type="SUPFAM" id="SSF47473">
    <property type="entry name" value="EF-hand"/>
    <property type="match status" value="1"/>
</dbReference>
<feature type="compositionally biased region" description="Acidic residues" evidence="3">
    <location>
        <begin position="280"/>
        <end position="289"/>
    </location>
</feature>
<gene>
    <name evidence="5" type="ORF">ACJMK2_025597</name>
</gene>
<sequence>MAGTPKVVKTCDRSDKSPSSSGSDSSSTSEEERLRRLFQSCDADGDGLLDGDDFIFMCKELNMEESASEIMQHLGLGQTSQISFEDFIRYRMQVMAEYENTRYLDDTGIDSDTSGIAKQQAIITSWPTMSSDSLGAHSGRPDSLDYDSGARDLQSPEPAVTLQRLMESHDPIVVRHIKESSSASSEFLDLANRLHQAALTSLKGEIIELRSHLQHVITERDLLEKELNKAHGEKLTLHEDFEERLEQTTFRYEERITELHSVIAELRKKFERHQISVIREEDEEEEEVDPAVSTKSQDGGSINFNGSQGAILDTGTELNSEELSRVVTELELAIDEKRRKTTDEETVGSEDHVEGEDDSVEEKALKVCQDMKDFHLDSPPPSPPPRGLRPAMFHPPPPPPPNEFPDPGYLQEEVNALRSENSTMQEQISRMEIELQKQRLALDTIREERDQFKKRIQGYEGSTSPHVSRTSTPTKSQNVHPSHVERGIGSQSCDQFPVAKVAELKKLKTVSSERQVLGSELSSLVSIGVQNAKVAEHLVQSVQKGSNMSEIIQSADQSGNLSENKVSEFEIELERLQSKIDNLKAQLDLTNLTLEESKAQTNRLSVLIGKYESNNTALSLALNYSDQCLEAYEILSALLESELGIVLANCRVAGLGKSRGDRIEDSGEITSFLQRAHHSRRTAENVAKHLLHKLDRNYGLSGTSSTQMPWEDLSSNTSRTASTYSSGVSSGDMEFTKPDEKRLRDYIHQLKADRAAVKMTVMELESAFVDPISDVPCKNPDAQRLDLENAVIMQELMAMKEEKAELKAQNYLLEKEKRALELRLSGMESQEQAYLVQIDHLKCEVSEQQQTGTRSSSLKDEDNDASTGSISLSEIRSHDSTDFARELTEALKREKRLKSRVQELVAALEKLSRNSEIRHQQSAEFVNDLKRANSALISAFDKAKKKYQSKLKKLESQMQSLTERYETQIRLLKQRLSQQEERTRHGSSETSL</sequence>
<feature type="compositionally biased region" description="Polar residues" evidence="3">
    <location>
        <begin position="865"/>
        <end position="874"/>
    </location>
</feature>
<dbReference type="InterPro" id="IPR040171">
    <property type="entry name" value="USBP1-like"/>
</dbReference>
<feature type="region of interest" description="Disordered" evidence="3">
    <location>
        <begin position="1"/>
        <end position="31"/>
    </location>
</feature>
<organism evidence="5 6">
    <name type="scientific">Sinanodonta woodiana</name>
    <name type="common">Chinese pond mussel</name>
    <name type="synonym">Anodonta woodiana</name>
    <dbReference type="NCBI Taxonomy" id="1069815"/>
    <lineage>
        <taxon>Eukaryota</taxon>
        <taxon>Metazoa</taxon>
        <taxon>Spiralia</taxon>
        <taxon>Lophotrochozoa</taxon>
        <taxon>Mollusca</taxon>
        <taxon>Bivalvia</taxon>
        <taxon>Autobranchia</taxon>
        <taxon>Heteroconchia</taxon>
        <taxon>Palaeoheterodonta</taxon>
        <taxon>Unionida</taxon>
        <taxon>Unionoidea</taxon>
        <taxon>Unionidae</taxon>
        <taxon>Unioninae</taxon>
        <taxon>Sinanodonta</taxon>
    </lineage>
</organism>
<evidence type="ECO:0000313" key="6">
    <source>
        <dbReference type="Proteomes" id="UP001634394"/>
    </source>
</evidence>
<feature type="compositionally biased region" description="Polar residues" evidence="3">
    <location>
        <begin position="847"/>
        <end position="856"/>
    </location>
</feature>
<dbReference type="AlphaFoldDB" id="A0ABD3XGZ7"/>
<evidence type="ECO:0000256" key="2">
    <source>
        <dbReference type="SAM" id="Coils"/>
    </source>
</evidence>